<dbReference type="Proteomes" id="UP000226525">
    <property type="component" value="Unassembled WGS sequence"/>
</dbReference>
<dbReference type="EMBL" id="NZEX01000011">
    <property type="protein sequence ID" value="MAH62041.1"/>
    <property type="molecule type" value="Genomic_DNA"/>
</dbReference>
<gene>
    <name evidence="1" type="ORF">CMN54_01065</name>
</gene>
<dbReference type="AlphaFoldDB" id="A0A2D6YFU3"/>
<name>A0A2D6YFU3_9DELT</name>
<dbReference type="InterPro" id="IPR029033">
    <property type="entry name" value="His_PPase_superfam"/>
</dbReference>
<proteinExistence type="predicted"/>
<comment type="caution">
    <text evidence="1">The sequence shown here is derived from an EMBL/GenBank/DDBJ whole genome shotgun (WGS) entry which is preliminary data.</text>
</comment>
<accession>A0A2D6YFU3</accession>
<reference evidence="2" key="1">
    <citation type="submission" date="2017-09" db="EMBL/GenBank/DDBJ databases">
        <title>The Reconstruction of 2,631 Draft Metagenome-Assembled Genomes from the Global Oceans.</title>
        <authorList>
            <person name="Tully B.J."/>
            <person name="Graham E.D."/>
            <person name="Heidelberg J.F."/>
        </authorList>
    </citation>
    <scope>NUCLEOTIDE SEQUENCE [LARGE SCALE GENOMIC DNA]</scope>
</reference>
<organism evidence="1 2">
    <name type="scientific">SAR324 cluster bacterium</name>
    <dbReference type="NCBI Taxonomy" id="2024889"/>
    <lineage>
        <taxon>Bacteria</taxon>
        <taxon>Deltaproteobacteria</taxon>
        <taxon>SAR324 cluster</taxon>
    </lineage>
</organism>
<dbReference type="InterPro" id="IPR013078">
    <property type="entry name" value="His_Pase_superF_clade-1"/>
</dbReference>
<dbReference type="CDD" id="cd07040">
    <property type="entry name" value="HP"/>
    <property type="match status" value="1"/>
</dbReference>
<protein>
    <recommendedName>
        <fullName evidence="3">Histidine phosphatase family protein</fullName>
    </recommendedName>
</protein>
<dbReference type="SUPFAM" id="SSF53254">
    <property type="entry name" value="Phosphoglycerate mutase-like"/>
    <property type="match status" value="1"/>
</dbReference>
<evidence type="ECO:0000313" key="1">
    <source>
        <dbReference type="EMBL" id="MAH62041.1"/>
    </source>
</evidence>
<evidence type="ECO:0008006" key="3">
    <source>
        <dbReference type="Google" id="ProtNLM"/>
    </source>
</evidence>
<dbReference type="Pfam" id="PF00300">
    <property type="entry name" value="His_Phos_1"/>
    <property type="match status" value="1"/>
</dbReference>
<dbReference type="Gene3D" id="3.40.50.1240">
    <property type="entry name" value="Phosphoglycerate mutase-like"/>
    <property type="match status" value="1"/>
</dbReference>
<evidence type="ECO:0000313" key="2">
    <source>
        <dbReference type="Proteomes" id="UP000226525"/>
    </source>
</evidence>
<sequence>MIYYHSQTPGDLEATLAHAASLTCGKLLLMRHSVRPPFPPGVFHFQVDLTTEGVRLAEVLGTRLGTQLISLDSSTSSRCLQTAEAIGRGSGQMVPVHANPKLGDKGVFVQDSDRNHQYMVEQGPLGLVNAGLRGASDCGLNPVRAATQELLQDLWKEGLPEGTFRLAVTHDTMLSLILGALSSRQALDEEDWPKMLEGVLLWVEEDRLCWCWRGKLCSQPCEDWLG</sequence>